<evidence type="ECO:0000313" key="5">
    <source>
        <dbReference type="EMBL" id="MFC3053592.1"/>
    </source>
</evidence>
<evidence type="ECO:0000256" key="2">
    <source>
        <dbReference type="ARBA" id="ARBA00023315"/>
    </source>
</evidence>
<dbReference type="InterPro" id="IPR016039">
    <property type="entry name" value="Thiolase-like"/>
</dbReference>
<keyword evidence="2" id="KW-0012">Acyltransferase</keyword>
<dbReference type="InterPro" id="IPR013751">
    <property type="entry name" value="ACP_syn_III_N"/>
</dbReference>
<sequence>MGGIVISGTGVFTPKHAVSNDALVESYNAHSEAWNNEHAAEIAAGTLAAREMSSSAFIEKASGIKNRYLMDGKGPTEVGRMRPYLAEGAPDNLMGTPVQVQMALAAAKTALEEANLNGEDIDLVIISASVWERFIPSMATELQSILGAKGFAFDMSMACSSATFGISTATDALLSGMANKALVVTAEYLSPLLNFEERDGHFIFGDAAVAMVLERETETTSKNAFRINSRKLFTEYSTNIQAGFGSRAMIERDKINDPAMRFVQNGRVVFKELLPKVIEIVQNQMAETGRKIEDFKRLWLHQANINMNIFATRKLLGRDPSQEDAPIILDDYANTAGAGCMIAFHKYKSDFVKGDLGLICSFGASYSAGYIEVERL</sequence>
<dbReference type="SUPFAM" id="SSF53901">
    <property type="entry name" value="Thiolase-like"/>
    <property type="match status" value="1"/>
</dbReference>
<protein>
    <submittedName>
        <fullName evidence="5">Beta-ketoacyl-ACP synthase III</fullName>
    </submittedName>
</protein>
<evidence type="ECO:0000259" key="3">
    <source>
        <dbReference type="Pfam" id="PF08541"/>
    </source>
</evidence>
<feature type="domain" description="Beta-ketoacyl-[acyl-carrier-protein] synthase III N-terminal" evidence="4">
    <location>
        <begin position="153"/>
        <end position="220"/>
    </location>
</feature>
<comment type="caution">
    <text evidence="5">The sequence shown here is derived from an EMBL/GenBank/DDBJ whole genome shotgun (WGS) entry which is preliminary data.</text>
</comment>
<accession>A0ABV7DAF7</accession>
<keyword evidence="1" id="KW-0808">Transferase</keyword>
<dbReference type="CDD" id="cd00830">
    <property type="entry name" value="KAS_III"/>
    <property type="match status" value="1"/>
</dbReference>
<gene>
    <name evidence="5" type="ORF">ACFOKA_16955</name>
</gene>
<evidence type="ECO:0000256" key="1">
    <source>
        <dbReference type="ARBA" id="ARBA00022679"/>
    </source>
</evidence>
<dbReference type="Gene3D" id="3.40.47.10">
    <property type="match status" value="2"/>
</dbReference>
<dbReference type="InterPro" id="IPR013747">
    <property type="entry name" value="ACP_syn_III_C"/>
</dbReference>
<proteinExistence type="predicted"/>
<dbReference type="PANTHER" id="PTHR34069">
    <property type="entry name" value="3-OXOACYL-[ACYL-CARRIER-PROTEIN] SYNTHASE 3"/>
    <property type="match status" value="1"/>
</dbReference>
<dbReference type="RefSeq" id="WP_194215458.1">
    <property type="nucleotide sequence ID" value="NZ_CP061205.1"/>
</dbReference>
<dbReference type="Proteomes" id="UP001595444">
    <property type="component" value="Unassembled WGS sequence"/>
</dbReference>
<evidence type="ECO:0000313" key="6">
    <source>
        <dbReference type="Proteomes" id="UP001595444"/>
    </source>
</evidence>
<reference evidence="6" key="1">
    <citation type="journal article" date="2019" name="Int. J. Syst. Evol. Microbiol.">
        <title>The Global Catalogue of Microorganisms (GCM) 10K type strain sequencing project: providing services to taxonomists for standard genome sequencing and annotation.</title>
        <authorList>
            <consortium name="The Broad Institute Genomics Platform"/>
            <consortium name="The Broad Institute Genome Sequencing Center for Infectious Disease"/>
            <person name="Wu L."/>
            <person name="Ma J."/>
        </authorList>
    </citation>
    <scope>NUCLEOTIDE SEQUENCE [LARGE SCALE GENOMIC DNA]</scope>
    <source>
        <strain evidence="6">KCTC 62164</strain>
    </source>
</reference>
<organism evidence="5 6">
    <name type="scientific">Kordiimonas pumila</name>
    <dbReference type="NCBI Taxonomy" id="2161677"/>
    <lineage>
        <taxon>Bacteria</taxon>
        <taxon>Pseudomonadati</taxon>
        <taxon>Pseudomonadota</taxon>
        <taxon>Alphaproteobacteria</taxon>
        <taxon>Kordiimonadales</taxon>
        <taxon>Kordiimonadaceae</taxon>
        <taxon>Kordiimonas</taxon>
    </lineage>
</organism>
<dbReference type="PANTHER" id="PTHR34069:SF2">
    <property type="entry name" value="BETA-KETOACYL-[ACYL-CARRIER-PROTEIN] SYNTHASE III"/>
    <property type="match status" value="1"/>
</dbReference>
<feature type="domain" description="Beta-ketoacyl-[acyl-carrier-protein] synthase III C-terminal" evidence="3">
    <location>
        <begin position="286"/>
        <end position="369"/>
    </location>
</feature>
<dbReference type="EMBL" id="JBHRSL010000027">
    <property type="protein sequence ID" value="MFC3053592.1"/>
    <property type="molecule type" value="Genomic_DNA"/>
</dbReference>
<dbReference type="NCBIfam" id="NF005703">
    <property type="entry name" value="PRK07515.1"/>
    <property type="match status" value="1"/>
</dbReference>
<dbReference type="Pfam" id="PF08541">
    <property type="entry name" value="ACP_syn_III_C"/>
    <property type="match status" value="1"/>
</dbReference>
<name>A0ABV7DAF7_9PROT</name>
<keyword evidence="6" id="KW-1185">Reference proteome</keyword>
<dbReference type="Pfam" id="PF08545">
    <property type="entry name" value="ACP_syn_III"/>
    <property type="match status" value="1"/>
</dbReference>
<evidence type="ECO:0000259" key="4">
    <source>
        <dbReference type="Pfam" id="PF08545"/>
    </source>
</evidence>